<keyword evidence="3 12" id="KW-1134">Transmembrane beta strand</keyword>
<evidence type="ECO:0000256" key="6">
    <source>
        <dbReference type="ARBA" id="ARBA00022729"/>
    </source>
</evidence>
<comment type="similarity">
    <text evidence="12 13">Belongs to the TonB-dependent receptor family.</text>
</comment>
<reference evidence="17" key="1">
    <citation type="journal article" date="2021" name="PeerJ">
        <title>Extensive microbial diversity within the chicken gut microbiome revealed by metagenomics and culture.</title>
        <authorList>
            <person name="Gilroy R."/>
            <person name="Ravi A."/>
            <person name="Getino M."/>
            <person name="Pursley I."/>
            <person name="Horton D.L."/>
            <person name="Alikhan N.F."/>
            <person name="Baker D."/>
            <person name="Gharbi K."/>
            <person name="Hall N."/>
            <person name="Watson M."/>
            <person name="Adriaenssens E.M."/>
            <person name="Foster-Nyarko E."/>
            <person name="Jarju S."/>
            <person name="Secka A."/>
            <person name="Antonio M."/>
            <person name="Oren A."/>
            <person name="Chaudhuri R.R."/>
            <person name="La Ragione R."/>
            <person name="Hildebrand F."/>
            <person name="Pallen M.J."/>
        </authorList>
    </citation>
    <scope>NUCLEOTIDE SEQUENCE</scope>
    <source>
        <strain evidence="17">CHK169-11906</strain>
    </source>
</reference>
<evidence type="ECO:0000256" key="3">
    <source>
        <dbReference type="ARBA" id="ARBA00022452"/>
    </source>
</evidence>
<dbReference type="Gene3D" id="2.170.130.10">
    <property type="entry name" value="TonB-dependent receptor, plug domain"/>
    <property type="match status" value="1"/>
</dbReference>
<keyword evidence="8" id="KW-0406">Ion transport</keyword>
<dbReference type="Proteomes" id="UP000824259">
    <property type="component" value="Unassembled WGS sequence"/>
</dbReference>
<keyword evidence="7" id="KW-0408">Iron</keyword>
<keyword evidence="2 12" id="KW-0813">Transport</keyword>
<evidence type="ECO:0000259" key="16">
    <source>
        <dbReference type="Pfam" id="PF07715"/>
    </source>
</evidence>
<dbReference type="PROSITE" id="PS52016">
    <property type="entry name" value="TONB_DEPENDENT_REC_3"/>
    <property type="match status" value="1"/>
</dbReference>
<dbReference type="Pfam" id="PF07715">
    <property type="entry name" value="Plug"/>
    <property type="match status" value="1"/>
</dbReference>
<feature type="signal peptide" evidence="14">
    <location>
        <begin position="1"/>
        <end position="21"/>
    </location>
</feature>
<dbReference type="PANTHER" id="PTHR32552:SF68">
    <property type="entry name" value="FERRICHROME OUTER MEMBRANE TRANSPORTER_PHAGE RECEPTOR"/>
    <property type="match status" value="1"/>
</dbReference>
<evidence type="ECO:0000256" key="11">
    <source>
        <dbReference type="ARBA" id="ARBA00023237"/>
    </source>
</evidence>
<evidence type="ECO:0000256" key="5">
    <source>
        <dbReference type="ARBA" id="ARBA00022692"/>
    </source>
</evidence>
<evidence type="ECO:0000256" key="10">
    <source>
        <dbReference type="ARBA" id="ARBA00023136"/>
    </source>
</evidence>
<dbReference type="Gene3D" id="2.40.170.20">
    <property type="entry name" value="TonB-dependent receptor, beta-barrel domain"/>
    <property type="match status" value="1"/>
</dbReference>
<evidence type="ECO:0000256" key="7">
    <source>
        <dbReference type="ARBA" id="ARBA00023004"/>
    </source>
</evidence>
<keyword evidence="5 12" id="KW-0812">Transmembrane</keyword>
<gene>
    <name evidence="17" type="ORF">H9779_01275</name>
</gene>
<dbReference type="InterPro" id="IPR037066">
    <property type="entry name" value="Plug_dom_sf"/>
</dbReference>
<feature type="domain" description="TonB-dependent receptor-like beta-barrel" evidence="15">
    <location>
        <begin position="274"/>
        <end position="703"/>
    </location>
</feature>
<evidence type="ECO:0000256" key="14">
    <source>
        <dbReference type="SAM" id="SignalP"/>
    </source>
</evidence>
<dbReference type="Pfam" id="PF00593">
    <property type="entry name" value="TonB_dep_Rec_b-barrel"/>
    <property type="match status" value="1"/>
</dbReference>
<proteinExistence type="inferred from homology"/>
<reference evidence="17" key="2">
    <citation type="submission" date="2021-04" db="EMBL/GenBank/DDBJ databases">
        <authorList>
            <person name="Gilroy R."/>
        </authorList>
    </citation>
    <scope>NUCLEOTIDE SEQUENCE</scope>
    <source>
        <strain evidence="17">CHK169-11906</strain>
    </source>
</reference>
<evidence type="ECO:0000256" key="1">
    <source>
        <dbReference type="ARBA" id="ARBA00004571"/>
    </source>
</evidence>
<evidence type="ECO:0000256" key="8">
    <source>
        <dbReference type="ARBA" id="ARBA00023065"/>
    </source>
</evidence>
<evidence type="ECO:0000313" key="17">
    <source>
        <dbReference type="EMBL" id="HJA98218.1"/>
    </source>
</evidence>
<feature type="domain" description="TonB-dependent receptor plug" evidence="16">
    <location>
        <begin position="50"/>
        <end position="158"/>
    </location>
</feature>
<dbReference type="GO" id="GO:0015344">
    <property type="term" value="F:siderophore uptake transmembrane transporter activity"/>
    <property type="evidence" value="ECO:0007669"/>
    <property type="project" value="TreeGrafter"/>
</dbReference>
<keyword evidence="10 12" id="KW-0472">Membrane</keyword>
<organism evidence="17 18">
    <name type="scientific">Candidatus Alistipes avicola</name>
    <dbReference type="NCBI Taxonomy" id="2838432"/>
    <lineage>
        <taxon>Bacteria</taxon>
        <taxon>Pseudomonadati</taxon>
        <taxon>Bacteroidota</taxon>
        <taxon>Bacteroidia</taxon>
        <taxon>Bacteroidales</taxon>
        <taxon>Rikenellaceae</taxon>
        <taxon>Alistipes</taxon>
    </lineage>
</organism>
<dbReference type="PANTHER" id="PTHR32552">
    <property type="entry name" value="FERRICHROME IRON RECEPTOR-RELATED"/>
    <property type="match status" value="1"/>
</dbReference>
<comment type="subcellular location">
    <subcellularLocation>
        <location evidence="1 12">Cell outer membrane</location>
        <topology evidence="1 12">Multi-pass membrane protein</topology>
    </subcellularLocation>
</comment>
<dbReference type="SUPFAM" id="SSF56935">
    <property type="entry name" value="Porins"/>
    <property type="match status" value="1"/>
</dbReference>
<evidence type="ECO:0000256" key="2">
    <source>
        <dbReference type="ARBA" id="ARBA00022448"/>
    </source>
</evidence>
<keyword evidence="17" id="KW-0675">Receptor</keyword>
<dbReference type="InterPro" id="IPR012910">
    <property type="entry name" value="Plug_dom"/>
</dbReference>
<evidence type="ECO:0000259" key="15">
    <source>
        <dbReference type="Pfam" id="PF00593"/>
    </source>
</evidence>
<dbReference type="AlphaFoldDB" id="A0A9D2IDW2"/>
<protein>
    <submittedName>
        <fullName evidence="17">TonB-dependent receptor</fullName>
    </submittedName>
</protein>
<dbReference type="EMBL" id="DWYR01000005">
    <property type="protein sequence ID" value="HJA98218.1"/>
    <property type="molecule type" value="Genomic_DNA"/>
</dbReference>
<comment type="caution">
    <text evidence="17">The sequence shown here is derived from an EMBL/GenBank/DDBJ whole genome shotgun (WGS) entry which is preliminary data.</text>
</comment>
<feature type="chain" id="PRO_5039292136" evidence="14">
    <location>
        <begin position="22"/>
        <end position="745"/>
    </location>
</feature>
<keyword evidence="11 12" id="KW-0998">Cell outer membrane</keyword>
<evidence type="ECO:0000313" key="18">
    <source>
        <dbReference type="Proteomes" id="UP000824259"/>
    </source>
</evidence>
<keyword evidence="4" id="KW-0410">Iron transport</keyword>
<dbReference type="InterPro" id="IPR039426">
    <property type="entry name" value="TonB-dep_rcpt-like"/>
</dbReference>
<keyword evidence="9 13" id="KW-0798">TonB box</keyword>
<dbReference type="GO" id="GO:0009279">
    <property type="term" value="C:cell outer membrane"/>
    <property type="evidence" value="ECO:0007669"/>
    <property type="project" value="UniProtKB-SubCell"/>
</dbReference>
<evidence type="ECO:0000256" key="12">
    <source>
        <dbReference type="PROSITE-ProRule" id="PRU01360"/>
    </source>
</evidence>
<evidence type="ECO:0000256" key="13">
    <source>
        <dbReference type="RuleBase" id="RU003357"/>
    </source>
</evidence>
<name>A0A9D2IDW2_9BACT</name>
<evidence type="ECO:0000256" key="4">
    <source>
        <dbReference type="ARBA" id="ARBA00022496"/>
    </source>
</evidence>
<sequence>MKRMLFSLAAIALFWVVPTRAQGPADFEGPDTTRIYELQQIEVTATRVDRKTPVAYTDLNSEEIARQNFGTDMPSLLQMTPSVVATSDAGNGIGGTAFRLRGADASRINITTNGVPMNDAESHAVYWYDTPDMASSVGSIQVQRGAGTSTNGTGAFGGSVNMTTARLSNEFSGEASMSYGSYNTNKQSLRIGSGLLGRHWIIDARVSHISSDGYVDRASTNLSAYMFQAGYYDNSTIVKLISFGGVAKVGLAYDGVTKEQLQTNRRYNSQGLIEHADGSISFYDDQIDNYTQINNQLVVTHQFNNRWSLNVTGHYTYGRGYYNQYKNGQDLSEYGIPPIATDDPAVTVTESNLIRRKLMDNHFGGVVASANYTVSRFQLSIGGAASVYDGRHWGDVMSVIEAPDFGRFEYYRNASTKYDGNLFVKANWEVACGLNIFADMQYRLIRHNITGTNDNFNSVTSALQQLDIHRTYHFFNPKAGINYSFARNHKIYVSFSVAQKEPNRSNFTDTKQNQYPSPERLNDWEFGYLFRNSRFEAGVNFYYMQYKDQLVATGELSDTGEALVRNIPDSYRRGIELTAALEITPWFTLGANATFSQNRIKNYTEHISEYDADWNYLGEKEIFMKTSTLSYSPDVIAGVMFDFHVKGFSALLQTQYVSSQYMTNARIDALSLDAYCFTNLNLGYEFSTARTKKIRVGLQVNNLFNSEYCNNGYGYSSIVDGVRVDEAFYFPQAMLNVLANVTVSF</sequence>
<evidence type="ECO:0000256" key="9">
    <source>
        <dbReference type="ARBA" id="ARBA00023077"/>
    </source>
</evidence>
<keyword evidence="6 14" id="KW-0732">Signal</keyword>
<dbReference type="InterPro" id="IPR036942">
    <property type="entry name" value="Beta-barrel_TonB_sf"/>
</dbReference>
<accession>A0A9D2IDW2</accession>
<dbReference type="InterPro" id="IPR000531">
    <property type="entry name" value="Beta-barrel_TonB"/>
</dbReference>